<protein>
    <submittedName>
        <fullName evidence="1">CIC11C00000005402</fullName>
    </submittedName>
</protein>
<sequence>MSFLLGDEAREQAKRSIKGLVRYVQTSCEEPSHHEPLYLVLNTKTFLVKEKDYTPRIIPVTHKLRNLDEKAILFITRDLSYREELTKKDLPTEDLFHQIIPFQKIKLIGASAKKSVKLFKENDIVIADNRIYSKLPEALGTQFYSKNKKVPYKVQMVKPGHKSVARSQPCDPKYIRAQVKAIMANTSFIPPAKGNCINIVVGYLDWKVSELLTNINDVISYLTDEKYRPVGGLLQKVENLHSVLIKTSNSVAMPVMKKQVENVEESDMSDLDF</sequence>
<dbReference type="SUPFAM" id="SSF56808">
    <property type="entry name" value="Ribosomal protein L1"/>
    <property type="match status" value="1"/>
</dbReference>
<dbReference type="Proteomes" id="UP000182334">
    <property type="component" value="Chromosome IV"/>
</dbReference>
<reference evidence="1 2" key="1">
    <citation type="submission" date="2016-10" db="EMBL/GenBank/DDBJ databases">
        <authorList>
            <person name="de Groot N.N."/>
        </authorList>
    </citation>
    <scope>NUCLEOTIDE SEQUENCE [LARGE SCALE GENOMIC DNA]</scope>
    <source>
        <strain evidence="1 2">CBS 141442</strain>
    </source>
</reference>
<dbReference type="STRING" id="45354.A0A1L0BU31"/>
<evidence type="ECO:0000313" key="2">
    <source>
        <dbReference type="Proteomes" id="UP000182334"/>
    </source>
</evidence>
<dbReference type="Pfam" id="PF00687">
    <property type="entry name" value="Ribosomal_L1"/>
    <property type="match status" value="1"/>
</dbReference>
<proteinExistence type="predicted"/>
<dbReference type="EMBL" id="LT635759">
    <property type="protein sequence ID" value="SGZ53778.1"/>
    <property type="molecule type" value="Genomic_DNA"/>
</dbReference>
<organism evidence="1 2">
    <name type="scientific">Sungouiella intermedia</name>
    <dbReference type="NCBI Taxonomy" id="45354"/>
    <lineage>
        <taxon>Eukaryota</taxon>
        <taxon>Fungi</taxon>
        <taxon>Dikarya</taxon>
        <taxon>Ascomycota</taxon>
        <taxon>Saccharomycotina</taxon>
        <taxon>Pichiomycetes</taxon>
        <taxon>Metschnikowiaceae</taxon>
        <taxon>Sungouiella</taxon>
    </lineage>
</organism>
<accession>A0A1L0BU31</accession>
<keyword evidence="2" id="KW-1185">Reference proteome</keyword>
<evidence type="ECO:0000313" key="1">
    <source>
        <dbReference type="EMBL" id="SGZ53778.1"/>
    </source>
</evidence>
<dbReference type="InterPro" id="IPR028364">
    <property type="entry name" value="Ribosomal_uL1/biogenesis"/>
</dbReference>
<dbReference type="OrthoDB" id="10251727at2759"/>
<dbReference type="AlphaFoldDB" id="A0A1L0BU31"/>
<dbReference type="InterPro" id="IPR023674">
    <property type="entry name" value="Ribosomal_uL1-like"/>
</dbReference>
<name>A0A1L0BU31_9ASCO</name>
<gene>
    <name evidence="1" type="ORF">SAMEA4029010_CIC11G00000005402</name>
</gene>